<keyword evidence="8" id="KW-0443">Lipid metabolism</keyword>
<feature type="domain" description="Beta-ketoacyl-[acyl-carrier-protein] synthase III C-terminal" evidence="11">
    <location>
        <begin position="236"/>
        <end position="325"/>
    </location>
</feature>
<accession>A0A3B1CEX2</accession>
<keyword evidence="4" id="KW-0963">Cytoplasm</keyword>
<evidence type="ECO:0000256" key="10">
    <source>
        <dbReference type="ARBA" id="ARBA00023315"/>
    </source>
</evidence>
<evidence type="ECO:0000256" key="4">
    <source>
        <dbReference type="ARBA" id="ARBA00022490"/>
    </source>
</evidence>
<dbReference type="GO" id="GO:0044550">
    <property type="term" value="P:secondary metabolite biosynthetic process"/>
    <property type="evidence" value="ECO:0007669"/>
    <property type="project" value="TreeGrafter"/>
</dbReference>
<evidence type="ECO:0000256" key="3">
    <source>
        <dbReference type="ARBA" id="ARBA00012333"/>
    </source>
</evidence>
<comment type="similarity">
    <text evidence="2">Belongs to the thiolase-like superfamily. FabH family.</text>
</comment>
<dbReference type="AlphaFoldDB" id="A0A3B1CEX2"/>
<dbReference type="PANTHER" id="PTHR34069:SF2">
    <property type="entry name" value="BETA-KETOACYL-[ACYL-CARRIER-PROTEIN] SYNTHASE III"/>
    <property type="match status" value="1"/>
</dbReference>
<dbReference type="CDD" id="cd00830">
    <property type="entry name" value="KAS_III"/>
    <property type="match status" value="1"/>
</dbReference>
<dbReference type="EC" id="2.3.1.180" evidence="3"/>
<name>A0A3B1CEX2_9ZZZZ</name>
<dbReference type="InterPro" id="IPR004655">
    <property type="entry name" value="FabH"/>
</dbReference>
<dbReference type="InterPro" id="IPR013747">
    <property type="entry name" value="ACP_syn_III_C"/>
</dbReference>
<evidence type="ECO:0000256" key="6">
    <source>
        <dbReference type="ARBA" id="ARBA00022679"/>
    </source>
</evidence>
<dbReference type="GO" id="GO:0004315">
    <property type="term" value="F:3-oxoacyl-[acyl-carrier-protein] synthase activity"/>
    <property type="evidence" value="ECO:0007669"/>
    <property type="project" value="InterPro"/>
</dbReference>
<feature type="domain" description="Beta-ketoacyl-[acyl-carrier-protein] synthase III N-terminal" evidence="12">
    <location>
        <begin position="106"/>
        <end position="184"/>
    </location>
</feature>
<dbReference type="SUPFAM" id="SSF53901">
    <property type="entry name" value="Thiolase-like"/>
    <property type="match status" value="1"/>
</dbReference>
<reference evidence="13" key="1">
    <citation type="submission" date="2018-06" db="EMBL/GenBank/DDBJ databases">
        <authorList>
            <person name="Zhirakovskaya E."/>
        </authorList>
    </citation>
    <scope>NUCLEOTIDE SEQUENCE</scope>
</reference>
<dbReference type="NCBIfam" id="NF006829">
    <property type="entry name" value="PRK09352.1"/>
    <property type="match status" value="1"/>
</dbReference>
<organism evidence="13">
    <name type="scientific">hydrothermal vent metagenome</name>
    <dbReference type="NCBI Taxonomy" id="652676"/>
    <lineage>
        <taxon>unclassified sequences</taxon>
        <taxon>metagenomes</taxon>
        <taxon>ecological metagenomes</taxon>
    </lineage>
</organism>
<dbReference type="EMBL" id="UOGF01000017">
    <property type="protein sequence ID" value="VAX26762.1"/>
    <property type="molecule type" value="Genomic_DNA"/>
</dbReference>
<evidence type="ECO:0000256" key="7">
    <source>
        <dbReference type="ARBA" id="ARBA00022832"/>
    </source>
</evidence>
<gene>
    <name evidence="13" type="ORF">MNBD_NITROSPIRAE01-264</name>
</gene>
<dbReference type="InterPro" id="IPR013751">
    <property type="entry name" value="ACP_syn_III_N"/>
</dbReference>
<evidence type="ECO:0000256" key="1">
    <source>
        <dbReference type="ARBA" id="ARBA00005194"/>
    </source>
</evidence>
<evidence type="ECO:0000256" key="2">
    <source>
        <dbReference type="ARBA" id="ARBA00008642"/>
    </source>
</evidence>
<proteinExistence type="inferred from homology"/>
<keyword evidence="9" id="KW-0275">Fatty acid biosynthesis</keyword>
<dbReference type="InterPro" id="IPR016039">
    <property type="entry name" value="Thiolase-like"/>
</dbReference>
<evidence type="ECO:0000256" key="5">
    <source>
        <dbReference type="ARBA" id="ARBA00022516"/>
    </source>
</evidence>
<evidence type="ECO:0000259" key="12">
    <source>
        <dbReference type="Pfam" id="PF08545"/>
    </source>
</evidence>
<dbReference type="NCBIfam" id="TIGR00747">
    <property type="entry name" value="fabH"/>
    <property type="match status" value="1"/>
</dbReference>
<evidence type="ECO:0000259" key="11">
    <source>
        <dbReference type="Pfam" id="PF08541"/>
    </source>
</evidence>
<dbReference type="Pfam" id="PF08541">
    <property type="entry name" value="ACP_syn_III_C"/>
    <property type="match status" value="1"/>
</dbReference>
<evidence type="ECO:0000313" key="13">
    <source>
        <dbReference type="EMBL" id="VAX26762.1"/>
    </source>
</evidence>
<keyword evidence="5" id="KW-0444">Lipid biosynthesis</keyword>
<keyword evidence="6 13" id="KW-0808">Transferase</keyword>
<evidence type="ECO:0000256" key="8">
    <source>
        <dbReference type="ARBA" id="ARBA00023098"/>
    </source>
</evidence>
<evidence type="ECO:0000256" key="9">
    <source>
        <dbReference type="ARBA" id="ARBA00023160"/>
    </source>
</evidence>
<dbReference type="Gene3D" id="3.40.47.10">
    <property type="match status" value="1"/>
</dbReference>
<dbReference type="GO" id="GO:0006633">
    <property type="term" value="P:fatty acid biosynthetic process"/>
    <property type="evidence" value="ECO:0007669"/>
    <property type="project" value="UniProtKB-KW"/>
</dbReference>
<dbReference type="FunFam" id="3.40.47.10:FF:000004">
    <property type="entry name" value="3-oxoacyl-[acyl-carrier-protein] synthase 3"/>
    <property type="match status" value="1"/>
</dbReference>
<dbReference type="HAMAP" id="MF_01815">
    <property type="entry name" value="FabH"/>
    <property type="match status" value="1"/>
</dbReference>
<dbReference type="Pfam" id="PF08545">
    <property type="entry name" value="ACP_syn_III"/>
    <property type="match status" value="1"/>
</dbReference>
<protein>
    <recommendedName>
        <fullName evidence="3">beta-ketoacyl-[acyl-carrier-protein] synthase III</fullName>
        <ecNumber evidence="3">2.3.1.180</ecNumber>
    </recommendedName>
</protein>
<comment type="pathway">
    <text evidence="1">Lipid metabolism; fatty acid biosynthesis.</text>
</comment>
<dbReference type="PANTHER" id="PTHR34069">
    <property type="entry name" value="3-OXOACYL-[ACYL-CARRIER-PROTEIN] SYNTHASE 3"/>
    <property type="match status" value="1"/>
</dbReference>
<sequence length="325" mass="34832">MQVQILGNGAYAPKTILTNHDLEKKIDTSNEWIVARTGIRERHIAAKDEATSDLAVHAARKALEQAGVAPMDVDLVIVATSMPDMFFPSTACIVQEKLGAKNAAAFDLSAACSGFIYALSVGEQYVRSETYRHVLVIGAEVMSRLTNWQDRGTCVLFGDGAGAVLLGPANEGRGILSVHLHTDGALWDLICVPGGAGAIPPSEKVLVECLNTIHMKGSETFKIAVRNLENVALEALHANDMSISDVDWLVPHQANIRILKAVAARLKISKEKMVVNLDRYGNTSAASIPLAFDEAVNDGRIKRGDSILFLAFGGGLTWGAAVVNY</sequence>
<keyword evidence="10 13" id="KW-0012">Acyltransferase</keyword>
<keyword evidence="7" id="KW-0276">Fatty acid metabolism</keyword>
<dbReference type="GO" id="GO:0033818">
    <property type="term" value="F:beta-ketoacyl-acyl-carrier-protein synthase III activity"/>
    <property type="evidence" value="ECO:0007669"/>
    <property type="project" value="UniProtKB-EC"/>
</dbReference>